<feature type="transmembrane region" description="Helical" evidence="1">
    <location>
        <begin position="264"/>
        <end position="282"/>
    </location>
</feature>
<organism evidence="2 3">
    <name type="scientific">Ancylomarina subtilis</name>
    <dbReference type="NCBI Taxonomy" id="1639035"/>
    <lineage>
        <taxon>Bacteria</taxon>
        <taxon>Pseudomonadati</taxon>
        <taxon>Bacteroidota</taxon>
        <taxon>Bacteroidia</taxon>
        <taxon>Marinilabiliales</taxon>
        <taxon>Marinifilaceae</taxon>
        <taxon>Ancylomarina</taxon>
    </lineage>
</organism>
<gene>
    <name evidence="2" type="ORF">EV201_2172</name>
</gene>
<evidence type="ECO:0000313" key="3">
    <source>
        <dbReference type="Proteomes" id="UP000293562"/>
    </source>
</evidence>
<proteinExistence type="predicted"/>
<accession>A0A4Q7VMG4</accession>
<protein>
    <submittedName>
        <fullName evidence="2">Uncharacterized protein DUF4271</fullName>
    </submittedName>
</protein>
<feature type="transmembrane region" description="Helical" evidence="1">
    <location>
        <begin position="198"/>
        <end position="220"/>
    </location>
</feature>
<keyword evidence="3" id="KW-1185">Reference proteome</keyword>
<dbReference type="Pfam" id="PF14093">
    <property type="entry name" value="DUF4271"/>
    <property type="match status" value="1"/>
</dbReference>
<dbReference type="AlphaFoldDB" id="A0A4Q7VMG4"/>
<comment type="caution">
    <text evidence="2">The sequence shown here is derived from an EMBL/GenBank/DDBJ whole genome shotgun (WGS) entry which is preliminary data.</text>
</comment>
<sequence length="319" mass="35948">MKDFLLTMKTNCSPDFIQKHAERVDTTATVGNSQKKSVNSDTLAQGTLMLKDSLSAESALYESDSIINDSSLLVKDSLALADSTRQAFIQHAPKYGGKEIARFQNIGFGNDWLVGIILFSLFLLASAKFLFGKYLSKLVESIFNSHTANNLFLEKNINMVKGSMIVNLLFVVNISLFAVNILNYVSLSSGLDNGFKEFALIFLAILLLYVGKSIVIRSLGYVFKGKNECKEYLFTVFLYNKNLGLFLFPVIIALPFVRPQAMEWLVNIGLFMVFFFFILRIARGLKILLRKHVSIFYMILYLCALEILPLLMIYKLLVG</sequence>
<evidence type="ECO:0000313" key="2">
    <source>
        <dbReference type="EMBL" id="RZT97501.1"/>
    </source>
</evidence>
<dbReference type="InterPro" id="IPR025367">
    <property type="entry name" value="DUF4271"/>
</dbReference>
<feature type="transmembrane region" description="Helical" evidence="1">
    <location>
        <begin position="165"/>
        <end position="186"/>
    </location>
</feature>
<keyword evidence="1" id="KW-0812">Transmembrane</keyword>
<evidence type="ECO:0000256" key="1">
    <source>
        <dbReference type="SAM" id="Phobius"/>
    </source>
</evidence>
<keyword evidence="1" id="KW-1133">Transmembrane helix</keyword>
<feature type="transmembrane region" description="Helical" evidence="1">
    <location>
        <begin position="294"/>
        <end position="314"/>
    </location>
</feature>
<reference evidence="2 3" key="1">
    <citation type="submission" date="2019-02" db="EMBL/GenBank/DDBJ databases">
        <title>Genomic Encyclopedia of Type Strains, Phase IV (KMG-IV): sequencing the most valuable type-strain genomes for metagenomic binning, comparative biology and taxonomic classification.</title>
        <authorList>
            <person name="Goeker M."/>
        </authorList>
    </citation>
    <scope>NUCLEOTIDE SEQUENCE [LARGE SCALE GENOMIC DNA]</scope>
    <source>
        <strain evidence="2 3">DSM 28825</strain>
    </source>
</reference>
<dbReference type="Proteomes" id="UP000293562">
    <property type="component" value="Unassembled WGS sequence"/>
</dbReference>
<name>A0A4Q7VMG4_9BACT</name>
<feature type="transmembrane region" description="Helical" evidence="1">
    <location>
        <begin position="232"/>
        <end position="252"/>
    </location>
</feature>
<feature type="transmembrane region" description="Helical" evidence="1">
    <location>
        <begin position="112"/>
        <end position="131"/>
    </location>
</feature>
<dbReference type="EMBL" id="SHKN01000001">
    <property type="protein sequence ID" value="RZT97501.1"/>
    <property type="molecule type" value="Genomic_DNA"/>
</dbReference>
<keyword evidence="1" id="KW-0472">Membrane</keyword>